<evidence type="ECO:0000256" key="1">
    <source>
        <dbReference type="SAM" id="MobiDB-lite"/>
    </source>
</evidence>
<feature type="region of interest" description="Disordered" evidence="1">
    <location>
        <begin position="1"/>
        <end position="26"/>
    </location>
</feature>
<dbReference type="Proteomes" id="UP000053660">
    <property type="component" value="Unassembled WGS sequence"/>
</dbReference>
<feature type="region of interest" description="Disordered" evidence="1">
    <location>
        <begin position="39"/>
        <end position="69"/>
    </location>
</feature>
<reference evidence="2 3" key="1">
    <citation type="submission" date="2014-03" db="EMBL/GenBank/DDBJ databases">
        <title>Draft genome of the hookworm Oesophagostomum dentatum.</title>
        <authorList>
            <person name="Mitreva M."/>
        </authorList>
    </citation>
    <scope>NUCLEOTIDE SEQUENCE [LARGE SCALE GENOMIC DNA]</scope>
    <source>
        <strain evidence="2 3">OD-Hann</strain>
    </source>
</reference>
<dbReference type="AlphaFoldDB" id="A0A0B1S8T3"/>
<name>A0A0B1S8T3_OESDE</name>
<protein>
    <submittedName>
        <fullName evidence="2">Uncharacterized protein</fullName>
    </submittedName>
</protein>
<evidence type="ECO:0000313" key="2">
    <source>
        <dbReference type="EMBL" id="KHJ79947.1"/>
    </source>
</evidence>
<accession>A0A0B1S8T3</accession>
<evidence type="ECO:0000313" key="3">
    <source>
        <dbReference type="Proteomes" id="UP000053660"/>
    </source>
</evidence>
<proteinExistence type="predicted"/>
<feature type="compositionally biased region" description="Polar residues" evidence="1">
    <location>
        <begin position="1"/>
        <end position="19"/>
    </location>
</feature>
<dbReference type="EMBL" id="KN602483">
    <property type="protein sequence ID" value="KHJ79947.1"/>
    <property type="molecule type" value="Genomic_DNA"/>
</dbReference>
<keyword evidence="3" id="KW-1185">Reference proteome</keyword>
<organism evidence="2 3">
    <name type="scientific">Oesophagostomum dentatum</name>
    <name type="common">Nodular worm</name>
    <dbReference type="NCBI Taxonomy" id="61180"/>
    <lineage>
        <taxon>Eukaryota</taxon>
        <taxon>Metazoa</taxon>
        <taxon>Ecdysozoa</taxon>
        <taxon>Nematoda</taxon>
        <taxon>Chromadorea</taxon>
        <taxon>Rhabditida</taxon>
        <taxon>Rhabditina</taxon>
        <taxon>Rhabditomorpha</taxon>
        <taxon>Strongyloidea</taxon>
        <taxon>Strongylidae</taxon>
        <taxon>Oesophagostomum</taxon>
    </lineage>
</organism>
<gene>
    <name evidence="2" type="ORF">OESDEN_20387</name>
</gene>
<sequence>MPPQKETTTQRKGQNTSPNKGGGAATLFISFPEFPKHIHAGRPSKTSQFEPAANGARDATRRRLSAPSKVEWDSATLVKTISAIQRVVLLTC</sequence>